<comment type="subcellular location">
    <subcellularLocation>
        <location evidence="1 8">Cell outer membrane</location>
        <topology evidence="1 8">Multi-pass membrane protein</topology>
    </subcellularLocation>
</comment>
<dbReference type="EMBL" id="FUYV01000007">
    <property type="protein sequence ID" value="SKB92616.1"/>
    <property type="molecule type" value="Genomic_DNA"/>
</dbReference>
<feature type="domain" description="TonB-dependent receptor-like beta-barrel" evidence="11">
    <location>
        <begin position="500"/>
        <end position="1043"/>
    </location>
</feature>
<comment type="similarity">
    <text evidence="8 9">Belongs to the TonB-dependent receptor family.</text>
</comment>
<dbReference type="Proteomes" id="UP000191055">
    <property type="component" value="Unassembled WGS sequence"/>
</dbReference>
<feature type="domain" description="TonB-dependent receptor plug" evidence="12">
    <location>
        <begin position="141"/>
        <end position="248"/>
    </location>
</feature>
<evidence type="ECO:0000259" key="11">
    <source>
        <dbReference type="Pfam" id="PF00593"/>
    </source>
</evidence>
<dbReference type="RefSeq" id="WP_079557304.1">
    <property type="nucleotide sequence ID" value="NZ_CP021904.1"/>
</dbReference>
<evidence type="ECO:0000256" key="7">
    <source>
        <dbReference type="ARBA" id="ARBA00023237"/>
    </source>
</evidence>
<keyword evidence="2 8" id="KW-0813">Transport</keyword>
<dbReference type="InterPro" id="IPR012910">
    <property type="entry name" value="Plug_dom"/>
</dbReference>
<dbReference type="FunFam" id="2.170.130.10:FF:000008">
    <property type="entry name" value="SusC/RagA family TonB-linked outer membrane protein"/>
    <property type="match status" value="1"/>
</dbReference>
<dbReference type="STRING" id="889453.SAMN03080601_01538"/>
<keyword evidence="10" id="KW-1133">Transmembrane helix</keyword>
<dbReference type="SUPFAM" id="SSF49464">
    <property type="entry name" value="Carboxypeptidase regulatory domain-like"/>
    <property type="match status" value="1"/>
</dbReference>
<evidence type="ECO:0000313" key="13">
    <source>
        <dbReference type="EMBL" id="SKB92616.1"/>
    </source>
</evidence>
<keyword evidence="5 9" id="KW-0798">TonB box</keyword>
<dbReference type="PROSITE" id="PS52016">
    <property type="entry name" value="TONB_DEPENDENT_REC_3"/>
    <property type="match status" value="1"/>
</dbReference>
<evidence type="ECO:0000256" key="1">
    <source>
        <dbReference type="ARBA" id="ARBA00004571"/>
    </source>
</evidence>
<keyword evidence="7 8" id="KW-0998">Cell outer membrane</keyword>
<reference evidence="13 14" key="1">
    <citation type="submission" date="2017-02" db="EMBL/GenBank/DDBJ databases">
        <authorList>
            <person name="Peterson S.W."/>
        </authorList>
    </citation>
    <scope>NUCLEOTIDE SEQUENCE [LARGE SCALE GENOMIC DNA]</scope>
    <source>
        <strain evidence="13 14">DSM 24412</strain>
    </source>
</reference>
<protein>
    <submittedName>
        <fullName evidence="13">TonB-linked outer membrane protein, SusC/RagA family</fullName>
    </submittedName>
</protein>
<evidence type="ECO:0000313" key="14">
    <source>
        <dbReference type="Proteomes" id="UP000191055"/>
    </source>
</evidence>
<keyword evidence="6 8" id="KW-0472">Membrane</keyword>
<evidence type="ECO:0000256" key="5">
    <source>
        <dbReference type="ARBA" id="ARBA00023077"/>
    </source>
</evidence>
<dbReference type="Gene3D" id="2.170.130.10">
    <property type="entry name" value="TonB-dependent receptor, plug domain"/>
    <property type="match status" value="1"/>
</dbReference>
<dbReference type="InterPro" id="IPR023996">
    <property type="entry name" value="TonB-dep_OMP_SusC/RagA"/>
</dbReference>
<keyword evidence="3 8" id="KW-1134">Transmembrane beta strand</keyword>
<dbReference type="InterPro" id="IPR000531">
    <property type="entry name" value="Beta-barrel_TonB"/>
</dbReference>
<dbReference type="InterPro" id="IPR023997">
    <property type="entry name" value="TonB-dep_OMP_SusC/RagA_CS"/>
</dbReference>
<evidence type="ECO:0000256" key="9">
    <source>
        <dbReference type="RuleBase" id="RU003357"/>
    </source>
</evidence>
<dbReference type="NCBIfam" id="TIGR04056">
    <property type="entry name" value="OMP_RagA_SusC"/>
    <property type="match status" value="1"/>
</dbReference>
<dbReference type="Pfam" id="PF13715">
    <property type="entry name" value="CarbopepD_reg_2"/>
    <property type="match status" value="1"/>
</dbReference>
<dbReference type="OrthoDB" id="9768177at2"/>
<proteinExistence type="inferred from homology"/>
<dbReference type="KEGG" id="asx:CDL62_13720"/>
<dbReference type="InterPro" id="IPR037066">
    <property type="entry name" value="Plug_dom_sf"/>
</dbReference>
<dbReference type="AlphaFoldDB" id="A0A1T5F901"/>
<dbReference type="NCBIfam" id="TIGR04057">
    <property type="entry name" value="SusC_RagA_signa"/>
    <property type="match status" value="1"/>
</dbReference>
<dbReference type="GO" id="GO:0009279">
    <property type="term" value="C:cell outer membrane"/>
    <property type="evidence" value="ECO:0007669"/>
    <property type="project" value="UniProtKB-SubCell"/>
</dbReference>
<dbReference type="InterPro" id="IPR036942">
    <property type="entry name" value="Beta-barrel_TonB_sf"/>
</dbReference>
<feature type="transmembrane region" description="Helical" evidence="10">
    <location>
        <begin position="21"/>
        <end position="46"/>
    </location>
</feature>
<dbReference type="InterPro" id="IPR008969">
    <property type="entry name" value="CarboxyPept-like_regulatory"/>
</dbReference>
<evidence type="ECO:0000256" key="4">
    <source>
        <dbReference type="ARBA" id="ARBA00022692"/>
    </source>
</evidence>
<dbReference type="Gene3D" id="2.60.40.1120">
    <property type="entry name" value="Carboxypeptidase-like, regulatory domain"/>
    <property type="match status" value="1"/>
</dbReference>
<dbReference type="Gene3D" id="2.40.170.20">
    <property type="entry name" value="TonB-dependent receptor, beta-barrel domain"/>
    <property type="match status" value="1"/>
</dbReference>
<evidence type="ECO:0000256" key="10">
    <source>
        <dbReference type="SAM" id="Phobius"/>
    </source>
</evidence>
<dbReference type="Pfam" id="PF07715">
    <property type="entry name" value="Plug"/>
    <property type="match status" value="1"/>
</dbReference>
<dbReference type="Pfam" id="PF00593">
    <property type="entry name" value="TonB_dep_Rec_b-barrel"/>
    <property type="match status" value="1"/>
</dbReference>
<dbReference type="InterPro" id="IPR039426">
    <property type="entry name" value="TonB-dep_rcpt-like"/>
</dbReference>
<evidence type="ECO:0000256" key="8">
    <source>
        <dbReference type="PROSITE-ProRule" id="PRU01360"/>
    </source>
</evidence>
<dbReference type="SUPFAM" id="SSF56935">
    <property type="entry name" value="Porins"/>
    <property type="match status" value="1"/>
</dbReference>
<evidence type="ECO:0000256" key="6">
    <source>
        <dbReference type="ARBA" id="ARBA00023136"/>
    </source>
</evidence>
<keyword evidence="14" id="KW-1185">Reference proteome</keyword>
<evidence type="ECO:0000259" key="12">
    <source>
        <dbReference type="Pfam" id="PF07715"/>
    </source>
</evidence>
<organism evidence="13 14">
    <name type="scientific">Alkalitalea saponilacus</name>
    <dbReference type="NCBI Taxonomy" id="889453"/>
    <lineage>
        <taxon>Bacteria</taxon>
        <taxon>Pseudomonadati</taxon>
        <taxon>Bacteroidota</taxon>
        <taxon>Bacteroidia</taxon>
        <taxon>Marinilabiliales</taxon>
        <taxon>Marinilabiliaceae</taxon>
        <taxon>Alkalitalea</taxon>
    </lineage>
</organism>
<sequence>MKKKEKLKLWRFLEIFREPVSLVLRSTFLKAVVVCALMLLPMAIFAQSNTITINGRVVDQFDEPIPGVTVVLKESATGTITDALGNYTIQAPENGVLVFSFIGFRTKEVTIEGRMTINVMMEDDVLGLDEVVVVGYGTVRASDVTGSVSRVSSAQIEAMPVQNPLQALQGRAAGVDITSSARPGEIGSIRIRGNRSITASNEPLFVVDGIPLAAGGIEAINPNDINSIEILKDASATAIYGSRGANGVVLISTKRAQTGVAQVNYHGTLSFERINDLADNFNSQEYAEFRREAYRTFGQYSTPFPNPSEDYAIFGADPHAWNNIAEGYTWIDRANRVPQMRAATTEEQLRWGVSEVPVYDGSRIPTTDWTDYVERTGITQDHNISISMGTDRMKTYMSAGILDQQGTNVGQDYTRYTGMLSLEFSPNDWLTVGGNITGSYAIQNYGYTTGGSRSARTIYDAAKGMLPFAVPYDDNGNFLYNPGGDANIVNPIREGDMVTNERTTIRTLGSFFAEIQLFEGLKYRANFGPDFRNYRSGEYNDALSITRGTGSGTDRARYQKNQWIAWTFDNLLYYNTNIDNVHDIGVTLLQSSSMSRNEGIDNTVTDLPYSSQLWYNLGSTNRGEVDGWGSWYSKSTLMSYMARINYAFLDRYLVTVSGRWDGASVLADGNKWDFFPSFALAWKLHQEDFMMGVDLFNELKPRIGMGTTGAAAISPYSTQGGLVRIPYVFGTTPASGYVTSNPKGPAAEQGSLPNRDLGWEKTTQWNFGVDFGILRNRISGSIDYYVANTSDLLLNRGLPSVSGYNQIIFNVGKTKNSGVELVLNSINVNTGNFRWDTNLSFSRNNEEIVELYQGKEDDISRQLFIGQPINVFYDYEKVGIWQLEDAAEMQRFNDNGHNYRAGDIRVRDLNGDYSIDPNNDRKIVGTAAPKWTGGITNTFKYDNWEMSVFVYSRWGHTVATVAPDMQGRYQSRKIDYWTPDNPTNAYPRPDYGNGGQPTYWSSMNYVDGSFVKVRNISLGYTVPRNVINNWNITNLKLYAQVMNPFLYSKTDYIDPDVRFDSNFTTSISSRSFVLGLNVTF</sequence>
<evidence type="ECO:0000256" key="3">
    <source>
        <dbReference type="ARBA" id="ARBA00022452"/>
    </source>
</evidence>
<name>A0A1T5F901_9BACT</name>
<keyword evidence="4 8" id="KW-0812">Transmembrane</keyword>
<accession>A0A1T5F901</accession>
<evidence type="ECO:0000256" key="2">
    <source>
        <dbReference type="ARBA" id="ARBA00022448"/>
    </source>
</evidence>
<gene>
    <name evidence="13" type="ORF">SAMN03080601_01538</name>
</gene>